<sequence length="439" mass="48702">MRQFRSLVALSALLSLTEALQFCHVEAKRTDLCFAVASYKNHTTEEKDVSIHLAARFEGRNGWTAIGIGKEMKGALMVVMYPGDQDGDITTSIRSAPGHFPPQVIMTSEAPNIHVTRTWVDPNGVHNAQLICYDCEKWTKSKLDVDSHKQSWIWSSNFMQNTRSDDPEMMLNMHTDRGIVTLNMEASYEKHPEEAVVAQVAEPRITMNEATKKKHHKHETFGLVSIHGFLLTVSFMSLSGGILAIRSGLTDSFKMHWVVQSAAGGGIVLGCLMGIWLSIAHGGHFSTFHQIIGLAILPGMIAQGLLGYWHHINYVKLGRRTAISDYHVWVGRGVLALGNINVGLGLKLGHATSTSFYLYFGGLSLQLTILIPMWYFWSKGLTIIDVLKTNDIRRKSGAESAGAESEYAIVEQDPFIVDDDDLDDEMDVGGVKGRDLEMR</sequence>
<keyword evidence="6 8" id="KW-0472">Membrane</keyword>
<comment type="caution">
    <text evidence="12">The sequence shown here is derived from an EMBL/GenBank/DDBJ whole genome shotgun (WGS) entry which is preliminary data.</text>
</comment>
<evidence type="ECO:0008006" key="14">
    <source>
        <dbReference type="Google" id="ProtNLM"/>
    </source>
</evidence>
<dbReference type="EMBL" id="JAZHXI010000011">
    <property type="protein sequence ID" value="KAL2066753.1"/>
    <property type="molecule type" value="Genomic_DNA"/>
</dbReference>
<keyword evidence="4" id="KW-0249">Electron transport</keyword>
<evidence type="ECO:0000256" key="7">
    <source>
        <dbReference type="SAM" id="MobiDB-lite"/>
    </source>
</evidence>
<dbReference type="InterPro" id="IPR005018">
    <property type="entry name" value="DOMON_domain"/>
</dbReference>
<evidence type="ECO:0000256" key="2">
    <source>
        <dbReference type="ARBA" id="ARBA00022448"/>
    </source>
</evidence>
<dbReference type="Gene3D" id="2.60.40.1210">
    <property type="entry name" value="Cellobiose dehydrogenase, cytochrome domain"/>
    <property type="match status" value="1"/>
</dbReference>
<dbReference type="CDD" id="cd08760">
    <property type="entry name" value="Cyt_b561_FRRS1_like"/>
    <property type="match status" value="1"/>
</dbReference>
<dbReference type="Proteomes" id="UP001595075">
    <property type="component" value="Unassembled WGS sequence"/>
</dbReference>
<feature type="chain" id="PRO_5045910053" description="Cytochrome b561 domain-containing protein" evidence="9">
    <location>
        <begin position="20"/>
        <end position="439"/>
    </location>
</feature>
<dbReference type="SMART" id="SM00665">
    <property type="entry name" value="B561"/>
    <property type="match status" value="1"/>
</dbReference>
<protein>
    <recommendedName>
        <fullName evidence="14">Cytochrome b561 domain-containing protein</fullName>
    </recommendedName>
</protein>
<organism evidence="12 13">
    <name type="scientific">Oculimacula yallundae</name>
    <dbReference type="NCBI Taxonomy" id="86028"/>
    <lineage>
        <taxon>Eukaryota</taxon>
        <taxon>Fungi</taxon>
        <taxon>Dikarya</taxon>
        <taxon>Ascomycota</taxon>
        <taxon>Pezizomycotina</taxon>
        <taxon>Leotiomycetes</taxon>
        <taxon>Helotiales</taxon>
        <taxon>Ploettnerulaceae</taxon>
        <taxon>Oculimacula</taxon>
    </lineage>
</organism>
<dbReference type="PANTHER" id="PTHR47797">
    <property type="entry name" value="DEHYDROGENASE, PUTATIVE (AFU_ORTHOLOGUE AFUA_8G05805)-RELATED"/>
    <property type="match status" value="1"/>
</dbReference>
<feature type="signal peptide" evidence="9">
    <location>
        <begin position="1"/>
        <end position="19"/>
    </location>
</feature>
<evidence type="ECO:0000256" key="5">
    <source>
        <dbReference type="ARBA" id="ARBA00022989"/>
    </source>
</evidence>
<proteinExistence type="predicted"/>
<keyword evidence="13" id="KW-1185">Reference proteome</keyword>
<evidence type="ECO:0000256" key="8">
    <source>
        <dbReference type="SAM" id="Phobius"/>
    </source>
</evidence>
<dbReference type="Gene3D" id="1.20.120.1770">
    <property type="match status" value="1"/>
</dbReference>
<evidence type="ECO:0000256" key="9">
    <source>
        <dbReference type="SAM" id="SignalP"/>
    </source>
</evidence>
<reference evidence="12 13" key="1">
    <citation type="journal article" date="2024" name="Commun. Biol.">
        <title>Comparative genomic analysis of thermophilic fungi reveals convergent evolutionary adaptations and gene losses.</title>
        <authorList>
            <person name="Steindorff A.S."/>
            <person name="Aguilar-Pontes M.V."/>
            <person name="Robinson A.J."/>
            <person name="Andreopoulos B."/>
            <person name="LaButti K."/>
            <person name="Kuo A."/>
            <person name="Mondo S."/>
            <person name="Riley R."/>
            <person name="Otillar R."/>
            <person name="Haridas S."/>
            <person name="Lipzen A."/>
            <person name="Grimwood J."/>
            <person name="Schmutz J."/>
            <person name="Clum A."/>
            <person name="Reid I.D."/>
            <person name="Moisan M.C."/>
            <person name="Butler G."/>
            <person name="Nguyen T.T.M."/>
            <person name="Dewar K."/>
            <person name="Conant G."/>
            <person name="Drula E."/>
            <person name="Henrissat B."/>
            <person name="Hansel C."/>
            <person name="Singer S."/>
            <person name="Hutchinson M.I."/>
            <person name="de Vries R.P."/>
            <person name="Natvig D.O."/>
            <person name="Powell A.J."/>
            <person name="Tsang A."/>
            <person name="Grigoriev I.V."/>
        </authorList>
    </citation>
    <scope>NUCLEOTIDE SEQUENCE [LARGE SCALE GENOMIC DNA]</scope>
    <source>
        <strain evidence="12 13">CBS 494.80</strain>
    </source>
</reference>
<keyword evidence="3 8" id="KW-0812">Transmembrane</keyword>
<feature type="transmembrane region" description="Helical" evidence="8">
    <location>
        <begin position="221"/>
        <end position="245"/>
    </location>
</feature>
<dbReference type="PANTHER" id="PTHR47797:SF3">
    <property type="entry name" value="CYTOCHROME B561 DOMAIN-CONTAINING PROTEIN"/>
    <property type="match status" value="1"/>
</dbReference>
<evidence type="ECO:0000313" key="12">
    <source>
        <dbReference type="EMBL" id="KAL2066753.1"/>
    </source>
</evidence>
<dbReference type="SUPFAM" id="SSF49344">
    <property type="entry name" value="CBD9-like"/>
    <property type="match status" value="1"/>
</dbReference>
<dbReference type="Pfam" id="PF16010">
    <property type="entry name" value="CDH-cyt"/>
    <property type="match status" value="1"/>
</dbReference>
<dbReference type="InterPro" id="IPR006593">
    <property type="entry name" value="Cyt_b561/ferric_Rdtase_TM"/>
</dbReference>
<feature type="transmembrane region" description="Helical" evidence="8">
    <location>
        <begin position="291"/>
        <end position="309"/>
    </location>
</feature>
<comment type="subcellular location">
    <subcellularLocation>
        <location evidence="1">Membrane</location>
    </subcellularLocation>
</comment>
<dbReference type="CDD" id="cd09630">
    <property type="entry name" value="CDH_like_cytochrome"/>
    <property type="match status" value="1"/>
</dbReference>
<evidence type="ECO:0000256" key="4">
    <source>
        <dbReference type="ARBA" id="ARBA00022982"/>
    </source>
</evidence>
<keyword evidence="2" id="KW-0813">Transport</keyword>
<keyword evidence="9" id="KW-0732">Signal</keyword>
<dbReference type="InterPro" id="IPR015920">
    <property type="entry name" value="Cellobiose_DH-like_cyt"/>
</dbReference>
<keyword evidence="5 8" id="KW-1133">Transmembrane helix</keyword>
<feature type="domain" description="DOMON" evidence="10">
    <location>
        <begin position="63"/>
        <end position="157"/>
    </location>
</feature>
<dbReference type="SMART" id="SM00664">
    <property type="entry name" value="DoH"/>
    <property type="match status" value="1"/>
</dbReference>
<evidence type="ECO:0000256" key="1">
    <source>
        <dbReference type="ARBA" id="ARBA00004370"/>
    </source>
</evidence>
<feature type="transmembrane region" description="Helical" evidence="8">
    <location>
        <begin position="356"/>
        <end position="377"/>
    </location>
</feature>
<accession>A0ABR4C9Y5</accession>
<evidence type="ECO:0000313" key="13">
    <source>
        <dbReference type="Proteomes" id="UP001595075"/>
    </source>
</evidence>
<feature type="transmembrane region" description="Helical" evidence="8">
    <location>
        <begin position="257"/>
        <end position="279"/>
    </location>
</feature>
<feature type="transmembrane region" description="Helical" evidence="8">
    <location>
        <begin position="329"/>
        <end position="350"/>
    </location>
</feature>
<feature type="domain" description="Cytochrome b561" evidence="11">
    <location>
        <begin position="226"/>
        <end position="346"/>
    </location>
</feature>
<gene>
    <name evidence="12" type="ORF">VTL71DRAFT_2825</name>
</gene>
<evidence type="ECO:0000259" key="11">
    <source>
        <dbReference type="SMART" id="SM00665"/>
    </source>
</evidence>
<feature type="region of interest" description="Disordered" evidence="7">
    <location>
        <begin position="419"/>
        <end position="439"/>
    </location>
</feature>
<evidence type="ECO:0000256" key="6">
    <source>
        <dbReference type="ARBA" id="ARBA00023136"/>
    </source>
</evidence>
<name>A0ABR4C9Y5_9HELO</name>
<evidence type="ECO:0000259" key="10">
    <source>
        <dbReference type="SMART" id="SM00664"/>
    </source>
</evidence>
<evidence type="ECO:0000256" key="3">
    <source>
        <dbReference type="ARBA" id="ARBA00022692"/>
    </source>
</evidence>